<reference evidence="1 2" key="2">
    <citation type="journal article" date="2017" name="Front. Plant Sci.">
        <title>Gene Classification and Mining of Molecular Markers Useful in Red Clover (Trifolium pratense) Breeding.</title>
        <authorList>
            <person name="Istvanek J."/>
            <person name="Dluhosova J."/>
            <person name="Dluhos P."/>
            <person name="Patkova L."/>
            <person name="Nedelnik J."/>
            <person name="Repkova J."/>
        </authorList>
    </citation>
    <scope>NUCLEOTIDE SEQUENCE [LARGE SCALE GENOMIC DNA]</scope>
    <source>
        <strain evidence="2">cv. Tatra</strain>
        <tissue evidence="1">Young leaves</tissue>
    </source>
</reference>
<proteinExistence type="predicted"/>
<gene>
    <name evidence="1" type="ORF">L195_g053581</name>
</gene>
<feature type="non-terminal residue" evidence="1">
    <location>
        <position position="1"/>
    </location>
</feature>
<dbReference type="AlphaFoldDB" id="A0A2K3KBE5"/>
<protein>
    <submittedName>
        <fullName evidence="1">Uncharacterized protein</fullName>
    </submittedName>
</protein>
<name>A0A2K3KBE5_TRIPR</name>
<dbReference type="EMBL" id="ASHM01090851">
    <property type="protein sequence ID" value="PNX63593.1"/>
    <property type="molecule type" value="Genomic_DNA"/>
</dbReference>
<dbReference type="Proteomes" id="UP000236291">
    <property type="component" value="Unassembled WGS sequence"/>
</dbReference>
<organism evidence="1 2">
    <name type="scientific">Trifolium pratense</name>
    <name type="common">Red clover</name>
    <dbReference type="NCBI Taxonomy" id="57577"/>
    <lineage>
        <taxon>Eukaryota</taxon>
        <taxon>Viridiplantae</taxon>
        <taxon>Streptophyta</taxon>
        <taxon>Embryophyta</taxon>
        <taxon>Tracheophyta</taxon>
        <taxon>Spermatophyta</taxon>
        <taxon>Magnoliopsida</taxon>
        <taxon>eudicotyledons</taxon>
        <taxon>Gunneridae</taxon>
        <taxon>Pentapetalae</taxon>
        <taxon>rosids</taxon>
        <taxon>fabids</taxon>
        <taxon>Fabales</taxon>
        <taxon>Fabaceae</taxon>
        <taxon>Papilionoideae</taxon>
        <taxon>50 kb inversion clade</taxon>
        <taxon>NPAAA clade</taxon>
        <taxon>Hologalegina</taxon>
        <taxon>IRL clade</taxon>
        <taxon>Trifolieae</taxon>
        <taxon>Trifolium</taxon>
    </lineage>
</organism>
<evidence type="ECO:0000313" key="1">
    <source>
        <dbReference type="EMBL" id="PNX63593.1"/>
    </source>
</evidence>
<reference evidence="1 2" key="1">
    <citation type="journal article" date="2014" name="Am. J. Bot.">
        <title>Genome assembly and annotation for red clover (Trifolium pratense; Fabaceae).</title>
        <authorList>
            <person name="Istvanek J."/>
            <person name="Jaros M."/>
            <person name="Krenek A."/>
            <person name="Repkova J."/>
        </authorList>
    </citation>
    <scope>NUCLEOTIDE SEQUENCE [LARGE SCALE GENOMIC DNA]</scope>
    <source>
        <strain evidence="2">cv. Tatra</strain>
        <tissue evidence="1">Young leaves</tissue>
    </source>
</reference>
<accession>A0A2K3KBE5</accession>
<comment type="caution">
    <text evidence="1">The sequence shown here is derived from an EMBL/GenBank/DDBJ whole genome shotgun (WGS) entry which is preliminary data.</text>
</comment>
<evidence type="ECO:0000313" key="2">
    <source>
        <dbReference type="Proteomes" id="UP000236291"/>
    </source>
</evidence>
<sequence>CPKDSSVLPGWKFVSMNHHLLQTLVREKLTRKCVDSVEVVVYLSLGLALPMDEEFWTTMLLEYKHIVTIRTDHPNE</sequence>